<proteinExistence type="predicted"/>
<feature type="region of interest" description="Disordered" evidence="1">
    <location>
        <begin position="76"/>
        <end position="95"/>
    </location>
</feature>
<reference evidence="3" key="3">
    <citation type="submission" date="2025-08" db="UniProtKB">
        <authorList>
            <consortium name="RefSeq"/>
        </authorList>
    </citation>
    <scope>IDENTIFICATION</scope>
    <source>
        <strain evidence="3">CBS 342.82</strain>
    </source>
</reference>
<evidence type="ECO:0000313" key="2">
    <source>
        <dbReference type="Proteomes" id="UP000504637"/>
    </source>
</evidence>
<protein>
    <submittedName>
        <fullName evidence="3">Uncharacterized protein</fullName>
    </submittedName>
</protein>
<dbReference type="GeneID" id="54356844"/>
<feature type="compositionally biased region" description="Polar residues" evidence="1">
    <location>
        <begin position="80"/>
        <end position="92"/>
    </location>
</feature>
<reference evidence="3" key="1">
    <citation type="submission" date="2020-01" db="EMBL/GenBank/DDBJ databases">
        <authorList>
            <consortium name="DOE Joint Genome Institute"/>
            <person name="Haridas S."/>
            <person name="Albert R."/>
            <person name="Binder M."/>
            <person name="Bloem J."/>
            <person name="Labutti K."/>
            <person name="Salamov A."/>
            <person name="Andreopoulos B."/>
            <person name="Baker S.E."/>
            <person name="Barry K."/>
            <person name="Bills G."/>
            <person name="Bluhm B.H."/>
            <person name="Cannon C."/>
            <person name="Castanera R."/>
            <person name="Culley D.E."/>
            <person name="Daum C."/>
            <person name="Ezra D."/>
            <person name="Gonzalez J.B."/>
            <person name="Henrissat B."/>
            <person name="Kuo A."/>
            <person name="Liang C."/>
            <person name="Lipzen A."/>
            <person name="Lutzoni F."/>
            <person name="Magnuson J."/>
            <person name="Mondo S."/>
            <person name="Nolan M."/>
            <person name="Ohm R."/>
            <person name="Pangilinan J."/>
            <person name="Park H.-J."/>
            <person name="Ramirez L."/>
            <person name="Alfaro M."/>
            <person name="Sun H."/>
            <person name="Tritt A."/>
            <person name="Yoshinaga Y."/>
            <person name="Zwiers L.-H."/>
            <person name="Turgeon B.G."/>
            <person name="Goodwin S.B."/>
            <person name="Spatafora J.W."/>
            <person name="Crous P.W."/>
            <person name="Grigoriev I.V."/>
        </authorList>
    </citation>
    <scope>NUCLEOTIDE SEQUENCE</scope>
    <source>
        <strain evidence="3">CBS 342.82</strain>
    </source>
</reference>
<reference evidence="3" key="2">
    <citation type="submission" date="2020-04" db="EMBL/GenBank/DDBJ databases">
        <authorList>
            <consortium name="NCBI Genome Project"/>
        </authorList>
    </citation>
    <scope>NUCLEOTIDE SEQUENCE</scope>
    <source>
        <strain evidence="3">CBS 342.82</strain>
    </source>
</reference>
<sequence length="186" mass="20454">MAVYEKGHPFIIVPTSTDGKRSAAHVFSCTRPARAEQNRVRKGEGTARYTSRQARDGNLGYLGDCPGVLCHRQGKRGSDLSGTAQHSGSSDRSGVWARTRRNLPRVRGTVIMRLQTIATIVIAGRSVFLPGPTSRDTRHFVIVRYPLVTSSLLAHSPRFLLFHGAVTANTARAKQVFPRMMEGLSR</sequence>
<evidence type="ECO:0000313" key="3">
    <source>
        <dbReference type="RefSeq" id="XP_033455253.1"/>
    </source>
</evidence>
<dbReference type="Proteomes" id="UP000504637">
    <property type="component" value="Unplaced"/>
</dbReference>
<gene>
    <name evidence="3" type="ORF">K489DRAFT_131021</name>
</gene>
<accession>A0A6J3LUB8</accession>
<dbReference type="RefSeq" id="XP_033455253.1">
    <property type="nucleotide sequence ID" value="XM_033599045.1"/>
</dbReference>
<name>A0A6J3LUB8_9PEZI</name>
<dbReference type="AlphaFoldDB" id="A0A6J3LUB8"/>
<organism evidence="3">
    <name type="scientific">Dissoconium aciculare CBS 342.82</name>
    <dbReference type="NCBI Taxonomy" id="1314786"/>
    <lineage>
        <taxon>Eukaryota</taxon>
        <taxon>Fungi</taxon>
        <taxon>Dikarya</taxon>
        <taxon>Ascomycota</taxon>
        <taxon>Pezizomycotina</taxon>
        <taxon>Dothideomycetes</taxon>
        <taxon>Dothideomycetidae</taxon>
        <taxon>Mycosphaerellales</taxon>
        <taxon>Dissoconiaceae</taxon>
        <taxon>Dissoconium</taxon>
    </lineage>
</organism>
<evidence type="ECO:0000256" key="1">
    <source>
        <dbReference type="SAM" id="MobiDB-lite"/>
    </source>
</evidence>
<keyword evidence="2" id="KW-1185">Reference proteome</keyword>